<protein>
    <submittedName>
        <fullName evidence="1">Uncharacterized protein</fullName>
    </submittedName>
</protein>
<name>A0A381S0E8_9ZZZZ</name>
<evidence type="ECO:0000313" key="1">
    <source>
        <dbReference type="EMBL" id="SUZ97585.1"/>
    </source>
</evidence>
<dbReference type="AlphaFoldDB" id="A0A381S0E8"/>
<accession>A0A381S0E8</accession>
<organism evidence="1">
    <name type="scientific">marine metagenome</name>
    <dbReference type="NCBI Taxonomy" id="408172"/>
    <lineage>
        <taxon>unclassified sequences</taxon>
        <taxon>metagenomes</taxon>
        <taxon>ecological metagenomes</taxon>
    </lineage>
</organism>
<reference evidence="1" key="1">
    <citation type="submission" date="2018-05" db="EMBL/GenBank/DDBJ databases">
        <authorList>
            <person name="Lanie J.A."/>
            <person name="Ng W.-L."/>
            <person name="Kazmierczak K.M."/>
            <person name="Andrzejewski T.M."/>
            <person name="Davidsen T.M."/>
            <person name="Wayne K.J."/>
            <person name="Tettelin H."/>
            <person name="Glass J.I."/>
            <person name="Rusch D."/>
            <person name="Podicherti R."/>
            <person name="Tsui H.-C.T."/>
            <person name="Winkler M.E."/>
        </authorList>
    </citation>
    <scope>NUCLEOTIDE SEQUENCE</scope>
</reference>
<dbReference type="EMBL" id="UINC01002523">
    <property type="protein sequence ID" value="SUZ97585.1"/>
    <property type="molecule type" value="Genomic_DNA"/>
</dbReference>
<sequence>MIFPSLENYKKHTPVGLKQIQADIL</sequence>
<gene>
    <name evidence="1" type="ORF">METZ01_LOCUS50439</name>
</gene>
<proteinExistence type="predicted"/>